<dbReference type="AlphaFoldDB" id="A0A5D4JIG8"/>
<proteinExistence type="predicted"/>
<dbReference type="EMBL" id="VSZQ01000059">
    <property type="protein sequence ID" value="TYR64095.1"/>
    <property type="molecule type" value="Genomic_DNA"/>
</dbReference>
<evidence type="ECO:0000313" key="1">
    <source>
        <dbReference type="EMBL" id="TYR64095.1"/>
    </source>
</evidence>
<accession>A0A5D4JIG8</accession>
<name>A0A5D4JIG8_9ACTN</name>
<dbReference type="RefSeq" id="WP_148902595.1">
    <property type="nucleotide sequence ID" value="NZ_VSZQ01000059.1"/>
</dbReference>
<dbReference type="Proteomes" id="UP000323242">
    <property type="component" value="Unassembled WGS sequence"/>
</dbReference>
<gene>
    <name evidence="1" type="ORF">FY004_13300</name>
</gene>
<reference evidence="1 2" key="1">
    <citation type="submission" date="2019-08" db="EMBL/GenBank/DDBJ databases">
        <title>Draft genome for granaticin producer strain Streptomyces parvus C05.</title>
        <authorList>
            <person name="Gonzalez-Pimentel J.L."/>
        </authorList>
    </citation>
    <scope>NUCLEOTIDE SEQUENCE [LARGE SCALE GENOMIC DNA]</scope>
    <source>
        <strain evidence="1 2">C05</strain>
    </source>
</reference>
<organism evidence="1 2">
    <name type="scientific">Streptomyces parvus</name>
    <dbReference type="NCBI Taxonomy" id="66428"/>
    <lineage>
        <taxon>Bacteria</taxon>
        <taxon>Bacillati</taxon>
        <taxon>Actinomycetota</taxon>
        <taxon>Actinomycetes</taxon>
        <taxon>Kitasatosporales</taxon>
        <taxon>Streptomycetaceae</taxon>
        <taxon>Streptomyces</taxon>
    </lineage>
</organism>
<keyword evidence="2" id="KW-1185">Reference proteome</keyword>
<evidence type="ECO:0000313" key="2">
    <source>
        <dbReference type="Proteomes" id="UP000323242"/>
    </source>
</evidence>
<protein>
    <submittedName>
        <fullName evidence="1">Uncharacterized protein</fullName>
    </submittedName>
</protein>
<comment type="caution">
    <text evidence="1">The sequence shown here is derived from an EMBL/GenBank/DDBJ whole genome shotgun (WGS) entry which is preliminary data.</text>
</comment>
<sequence length="268" mass="30082">MTTTDAHPTRHNLHTYDVEPWPLANLEQILQAVDPVKPATQQRLRTLKAKSLSAGLLAPLSGEGRLAGRISLFCDLNIDAAVLHRQGNEKLAADYRSAASALEDRLLKLLQESHVQLDELYEASRPRSLDAWKVLRSFTRDCRQARDQLQPVPNERVITGILREHRGDSVRFSPESDGSFIDLPVEVLRRLNLSIGDPVVMVHELIASGVTVTRVRAGVCLPELDEFVEHEEDRLDIQARQPFASPEDRRKFLEATADEIPLRKRAAG</sequence>